<dbReference type="InterPro" id="IPR009072">
    <property type="entry name" value="Histone-fold"/>
</dbReference>
<dbReference type="InterPro" id="IPR000164">
    <property type="entry name" value="Histone_H3/CENP-A"/>
</dbReference>
<dbReference type="GO" id="GO:0003677">
    <property type="term" value="F:DNA binding"/>
    <property type="evidence" value="ECO:0007669"/>
    <property type="project" value="InterPro"/>
</dbReference>
<keyword evidence="2" id="KW-0007">Acetylation</keyword>
<dbReference type="SUPFAM" id="SSF47113">
    <property type="entry name" value="Histone-fold"/>
    <property type="match status" value="1"/>
</dbReference>
<keyword evidence="3" id="KW-0732">Signal</keyword>
<dbReference type="PANTHER" id="PTHR45810:SF1">
    <property type="entry name" value="HISTONE H3-LIKE CENTROMERIC PROTEIN A"/>
    <property type="match status" value="1"/>
</dbReference>
<keyword evidence="5" id="KW-1185">Reference proteome</keyword>
<proteinExistence type="inferred from homology"/>
<protein>
    <recommendedName>
        <fullName evidence="6">Histone H2A/H2B/H3 domain-containing protein</fullName>
    </recommendedName>
</protein>
<dbReference type="PANTHER" id="PTHR45810">
    <property type="entry name" value="HISTONE H3.2"/>
    <property type="match status" value="1"/>
</dbReference>
<name>A0A5D2AIP6_GOSDA</name>
<evidence type="ECO:0000256" key="2">
    <source>
        <dbReference type="ARBA" id="ARBA00022990"/>
    </source>
</evidence>
<accession>A0A5D2AIP6</accession>
<dbReference type="Proteomes" id="UP000323506">
    <property type="component" value="Chromosome D11"/>
</dbReference>
<dbReference type="GO" id="GO:0030527">
    <property type="term" value="F:structural constituent of chromatin"/>
    <property type="evidence" value="ECO:0007669"/>
    <property type="project" value="InterPro"/>
</dbReference>
<dbReference type="Gene3D" id="1.10.20.10">
    <property type="entry name" value="Histone, subunit A"/>
    <property type="match status" value="1"/>
</dbReference>
<dbReference type="EMBL" id="CM017711">
    <property type="protein sequence ID" value="TYG44714.1"/>
    <property type="molecule type" value="Genomic_DNA"/>
</dbReference>
<evidence type="ECO:0000256" key="3">
    <source>
        <dbReference type="SAM" id="SignalP"/>
    </source>
</evidence>
<dbReference type="AlphaFoldDB" id="A0A5D2AIP6"/>
<reference evidence="4 5" key="1">
    <citation type="submission" date="2019-06" db="EMBL/GenBank/DDBJ databases">
        <title>WGS assembly of Gossypium darwinii.</title>
        <authorList>
            <person name="Chen Z.J."/>
            <person name="Sreedasyam A."/>
            <person name="Ando A."/>
            <person name="Song Q."/>
            <person name="De L."/>
            <person name="Hulse-Kemp A."/>
            <person name="Ding M."/>
            <person name="Ye W."/>
            <person name="Kirkbride R."/>
            <person name="Jenkins J."/>
            <person name="Plott C."/>
            <person name="Lovell J."/>
            <person name="Lin Y.-M."/>
            <person name="Vaughn R."/>
            <person name="Liu B."/>
            <person name="Li W."/>
            <person name="Simpson S."/>
            <person name="Scheffler B."/>
            <person name="Saski C."/>
            <person name="Grover C."/>
            <person name="Hu G."/>
            <person name="Conover J."/>
            <person name="Carlson J."/>
            <person name="Shu S."/>
            <person name="Boston L."/>
            <person name="Williams M."/>
            <person name="Peterson D."/>
            <person name="Mcgee K."/>
            <person name="Jones D."/>
            <person name="Wendel J."/>
            <person name="Stelly D."/>
            <person name="Grimwood J."/>
            <person name="Schmutz J."/>
        </authorList>
    </citation>
    <scope>NUCLEOTIDE SEQUENCE [LARGE SCALE GENOMIC DNA]</scope>
    <source>
        <strain evidence="4">1808015.09</strain>
    </source>
</reference>
<sequence length="180" mass="20567">MDNLSFASILVLLISSALFYPPNPKATSTLSLPTSNRTSHYIFLYFPSLLQVQKKYESDLFLKVTAKKIGGLATPTPGKSKRPHRFRAGTRSLQEIRKYQKTSNLLVPTASFIREIEPIPSGNLPPGFDPIEGCKLIRKENVLFSRFSLFFFSLYEAVRVHYNEYFIWSFNSLPLEGTFF</sequence>
<feature type="chain" id="PRO_5022957950" description="Histone H2A/H2B/H3 domain-containing protein" evidence="3">
    <location>
        <begin position="20"/>
        <end position="180"/>
    </location>
</feature>
<feature type="signal peptide" evidence="3">
    <location>
        <begin position="1"/>
        <end position="19"/>
    </location>
</feature>
<dbReference type="GO" id="GO:0046982">
    <property type="term" value="F:protein heterodimerization activity"/>
    <property type="evidence" value="ECO:0007669"/>
    <property type="project" value="InterPro"/>
</dbReference>
<dbReference type="GO" id="GO:0000786">
    <property type="term" value="C:nucleosome"/>
    <property type="evidence" value="ECO:0007669"/>
    <property type="project" value="InterPro"/>
</dbReference>
<evidence type="ECO:0000313" key="4">
    <source>
        <dbReference type="EMBL" id="TYG44714.1"/>
    </source>
</evidence>
<gene>
    <name evidence="4" type="ORF">ES288_D11G117700v1</name>
</gene>
<evidence type="ECO:0000256" key="1">
    <source>
        <dbReference type="ARBA" id="ARBA00010343"/>
    </source>
</evidence>
<comment type="similarity">
    <text evidence="1">Belongs to the histone H3 family.</text>
</comment>
<evidence type="ECO:0008006" key="6">
    <source>
        <dbReference type="Google" id="ProtNLM"/>
    </source>
</evidence>
<evidence type="ECO:0000313" key="5">
    <source>
        <dbReference type="Proteomes" id="UP000323506"/>
    </source>
</evidence>
<organism evidence="4 5">
    <name type="scientific">Gossypium darwinii</name>
    <name type="common">Darwin's cotton</name>
    <name type="synonym">Gossypium barbadense var. darwinii</name>
    <dbReference type="NCBI Taxonomy" id="34276"/>
    <lineage>
        <taxon>Eukaryota</taxon>
        <taxon>Viridiplantae</taxon>
        <taxon>Streptophyta</taxon>
        <taxon>Embryophyta</taxon>
        <taxon>Tracheophyta</taxon>
        <taxon>Spermatophyta</taxon>
        <taxon>Magnoliopsida</taxon>
        <taxon>eudicotyledons</taxon>
        <taxon>Gunneridae</taxon>
        <taxon>Pentapetalae</taxon>
        <taxon>rosids</taxon>
        <taxon>malvids</taxon>
        <taxon>Malvales</taxon>
        <taxon>Malvaceae</taxon>
        <taxon>Malvoideae</taxon>
        <taxon>Gossypium</taxon>
    </lineage>
</organism>